<sequence length="236" mass="26669">MRTASSYKAGPVGTSGKPAQRDVELSFVGKQATVRKSGMVFPQGLSERSWERIGASLRELTNSSAWWLGDWLIFGETTYGLRRYREAIERTGLDYQTLRNYAWVARRFDHHRRRDSLSFAHHAEVTRLSPPEQDYWLREAEQRKWSRNELRRAVRAGLAEQSHPADIPPSGGDEKQETPRPAEPAGADECRKATTLTIELSAAQLDHYSQVAAAHGLPVDKWVAQVLDAADDRRTA</sequence>
<evidence type="ECO:0000313" key="3">
    <source>
        <dbReference type="Proteomes" id="UP000184286"/>
    </source>
</evidence>
<gene>
    <name evidence="2" type="ORF">BM536_037875</name>
</gene>
<dbReference type="InterPro" id="IPR049735">
    <property type="entry name" value="NovE/LmbU-like"/>
</dbReference>
<accession>A0A1V6MHJ0</accession>
<dbReference type="EMBL" id="MPOH02000049">
    <property type="protein sequence ID" value="OQD51816.1"/>
    <property type="molecule type" value="Genomic_DNA"/>
</dbReference>
<dbReference type="AlphaFoldDB" id="A0A1V6MHJ0"/>
<dbReference type="Proteomes" id="UP000184286">
    <property type="component" value="Unassembled WGS sequence"/>
</dbReference>
<evidence type="ECO:0000256" key="1">
    <source>
        <dbReference type="SAM" id="MobiDB-lite"/>
    </source>
</evidence>
<name>A0A1V6MHJ0_9ACTN</name>
<dbReference type="RefSeq" id="WP_073491940.1">
    <property type="nucleotide sequence ID" value="NZ_CP099468.1"/>
</dbReference>
<protein>
    <submittedName>
        <fullName evidence="2">Regulator</fullName>
    </submittedName>
</protein>
<comment type="caution">
    <text evidence="2">The sequence shown here is derived from an EMBL/GenBank/DDBJ whole genome shotgun (WGS) entry which is preliminary data.</text>
</comment>
<proteinExistence type="predicted"/>
<dbReference type="NCBIfam" id="NF038070">
    <property type="entry name" value="LmbU_fam_TF"/>
    <property type="match status" value="1"/>
</dbReference>
<feature type="region of interest" description="Disordered" evidence="1">
    <location>
        <begin position="156"/>
        <end position="192"/>
    </location>
</feature>
<reference evidence="2 3" key="2">
    <citation type="submission" date="2017-02" db="EMBL/GenBank/DDBJ databases">
        <title>Draft genome sequence of Streptomyces phaeoluteigriseus type strain DSM41896.</title>
        <authorList>
            <person name="Salih T.S."/>
            <person name="Algora Gallardo L."/>
            <person name="Melo Santos T."/>
            <person name="Filgueira Martinez S."/>
            <person name="Herron P.R."/>
        </authorList>
    </citation>
    <scope>NUCLEOTIDE SEQUENCE [LARGE SCALE GENOMIC DNA]</scope>
    <source>
        <strain evidence="2 3">DSM 41896</strain>
    </source>
</reference>
<dbReference type="STRING" id="114686.BM536_037875"/>
<reference evidence="3" key="1">
    <citation type="submission" date="2016-11" db="EMBL/GenBank/DDBJ databases">
        <authorList>
            <person name="Schniete J.K."/>
            <person name="Salih T."/>
            <person name="Algora Gallardo L."/>
            <person name="Martinez Fernandez S."/>
            <person name="Herron P.R."/>
        </authorList>
    </citation>
    <scope>NUCLEOTIDE SEQUENCE [LARGE SCALE GENOMIC DNA]</scope>
    <source>
        <strain evidence="3">DSM 41896</strain>
    </source>
</reference>
<feature type="region of interest" description="Disordered" evidence="1">
    <location>
        <begin position="1"/>
        <end position="20"/>
    </location>
</feature>
<organism evidence="2 3">
    <name type="scientific">Streptomyces phaeoluteigriseus</name>
    <dbReference type="NCBI Taxonomy" id="114686"/>
    <lineage>
        <taxon>Bacteria</taxon>
        <taxon>Bacillati</taxon>
        <taxon>Actinomycetota</taxon>
        <taxon>Actinomycetes</taxon>
        <taxon>Kitasatosporales</taxon>
        <taxon>Streptomycetaceae</taxon>
        <taxon>Streptomyces</taxon>
        <taxon>Streptomyces aurantiacus group</taxon>
    </lineage>
</organism>
<evidence type="ECO:0000313" key="2">
    <source>
        <dbReference type="EMBL" id="OQD51816.1"/>
    </source>
</evidence>